<evidence type="ECO:0000256" key="1">
    <source>
        <dbReference type="SAM" id="Phobius"/>
    </source>
</evidence>
<feature type="transmembrane region" description="Helical" evidence="1">
    <location>
        <begin position="43"/>
        <end position="64"/>
    </location>
</feature>
<gene>
    <name evidence="2" type="ORF">MNQ99_14380</name>
</gene>
<dbReference type="RefSeq" id="WP_127512040.1">
    <property type="nucleotide sequence ID" value="NZ_CP093326.1"/>
</dbReference>
<evidence type="ECO:0000313" key="3">
    <source>
        <dbReference type="Proteomes" id="UP000829069"/>
    </source>
</evidence>
<sequence length="136" mass="14484">MQQTTRPEPTEEQTKSAGLFVRVLLLLLASTFLATALPLPWKAVAPALAVASIVVAVIGLVKAVRAGLPGSLRITYVLGVGAGAFFLLTTLAQVLFWPLTAAFEDCNQLAVTQSAREACLGNYEDKLLNFTDLLNP</sequence>
<keyword evidence="3" id="KW-1185">Reference proteome</keyword>
<feature type="transmembrane region" description="Helical" evidence="1">
    <location>
        <begin position="76"/>
        <end position="99"/>
    </location>
</feature>
<reference evidence="2 3" key="1">
    <citation type="submission" date="2022-03" db="EMBL/GenBank/DDBJ databases">
        <title>Isotopic signatures of nitrous oxide derived from detoxification processes.</title>
        <authorList>
            <person name="Behrendt U."/>
            <person name="Buchen C."/>
            <person name="Well R."/>
            <person name="Ulrich A."/>
            <person name="Rohe L."/>
            <person name="Kolb S."/>
            <person name="Schloter M."/>
            <person name="Horn M.A."/>
            <person name="Augustin J."/>
        </authorList>
    </citation>
    <scope>NUCLEOTIDE SEQUENCE [LARGE SCALE GENOMIC DNA]</scope>
    <source>
        <strain evidence="2 3">S4-C24</strain>
    </source>
</reference>
<feature type="transmembrane region" description="Helical" evidence="1">
    <location>
        <begin position="20"/>
        <end position="37"/>
    </location>
</feature>
<evidence type="ECO:0000313" key="2">
    <source>
        <dbReference type="EMBL" id="UNK45117.1"/>
    </source>
</evidence>
<protein>
    <submittedName>
        <fullName evidence="2">Uncharacterized protein</fullName>
    </submittedName>
</protein>
<keyword evidence="1" id="KW-0472">Membrane</keyword>
<proteinExistence type="predicted"/>
<dbReference type="Proteomes" id="UP000829069">
    <property type="component" value="Chromosome"/>
</dbReference>
<name>A0ABY3W4H9_9MICC</name>
<keyword evidence="1" id="KW-1133">Transmembrane helix</keyword>
<keyword evidence="1" id="KW-0812">Transmembrane</keyword>
<dbReference type="EMBL" id="CP093326">
    <property type="protein sequence ID" value="UNK45117.1"/>
    <property type="molecule type" value="Genomic_DNA"/>
</dbReference>
<accession>A0ABY3W4H9</accession>
<organism evidence="2 3">
    <name type="scientific">Arthrobacter sulfonylureivorans</name>
    <dbReference type="NCBI Taxonomy" id="2486855"/>
    <lineage>
        <taxon>Bacteria</taxon>
        <taxon>Bacillati</taxon>
        <taxon>Actinomycetota</taxon>
        <taxon>Actinomycetes</taxon>
        <taxon>Micrococcales</taxon>
        <taxon>Micrococcaceae</taxon>
        <taxon>Arthrobacter</taxon>
    </lineage>
</organism>